<accession>A0A2N7JWT3</accession>
<dbReference type="PANTHER" id="PTHR43792">
    <property type="entry name" value="GNAT FAMILY, PUTATIVE (AFU_ORTHOLOGUE AFUA_3G00765)-RELATED-RELATED"/>
    <property type="match status" value="1"/>
</dbReference>
<dbReference type="PANTHER" id="PTHR43792:SF1">
    <property type="entry name" value="N-ACETYLTRANSFERASE DOMAIN-CONTAINING PROTEIN"/>
    <property type="match status" value="1"/>
</dbReference>
<evidence type="ECO:0000259" key="1">
    <source>
        <dbReference type="PROSITE" id="PS51186"/>
    </source>
</evidence>
<protein>
    <recommendedName>
        <fullName evidence="1">N-acetyltransferase domain-containing protein</fullName>
    </recommendedName>
</protein>
<proteinExistence type="predicted"/>
<dbReference type="InterPro" id="IPR000182">
    <property type="entry name" value="GNAT_dom"/>
</dbReference>
<dbReference type="Pfam" id="PF13302">
    <property type="entry name" value="Acetyltransf_3"/>
    <property type="match status" value="1"/>
</dbReference>
<dbReference type="RefSeq" id="WP_157939549.1">
    <property type="nucleotide sequence ID" value="NZ_MCZF01000026.1"/>
</dbReference>
<name>A0A2N7JWT3_VIBSP</name>
<dbReference type="PROSITE" id="PS51186">
    <property type="entry name" value="GNAT"/>
    <property type="match status" value="1"/>
</dbReference>
<evidence type="ECO:0000313" key="2">
    <source>
        <dbReference type="EMBL" id="PMM64342.1"/>
    </source>
</evidence>
<organism evidence="2 3">
    <name type="scientific">Vibrio splendidus</name>
    <dbReference type="NCBI Taxonomy" id="29497"/>
    <lineage>
        <taxon>Bacteria</taxon>
        <taxon>Pseudomonadati</taxon>
        <taxon>Pseudomonadota</taxon>
        <taxon>Gammaproteobacteria</taxon>
        <taxon>Vibrionales</taxon>
        <taxon>Vibrionaceae</taxon>
        <taxon>Vibrio</taxon>
    </lineage>
</organism>
<dbReference type="Proteomes" id="UP000235533">
    <property type="component" value="Unassembled WGS sequence"/>
</dbReference>
<dbReference type="EMBL" id="MCZF01000026">
    <property type="protein sequence ID" value="PMM64342.1"/>
    <property type="molecule type" value="Genomic_DNA"/>
</dbReference>
<dbReference type="InterPro" id="IPR016181">
    <property type="entry name" value="Acyl_CoA_acyltransferase"/>
</dbReference>
<evidence type="ECO:0000313" key="3">
    <source>
        <dbReference type="Proteomes" id="UP000235533"/>
    </source>
</evidence>
<gene>
    <name evidence="2" type="ORF">BCT54_17655</name>
</gene>
<dbReference type="InterPro" id="IPR051531">
    <property type="entry name" value="N-acetyltransferase"/>
</dbReference>
<dbReference type="Gene3D" id="3.40.630.30">
    <property type="match status" value="1"/>
</dbReference>
<feature type="domain" description="N-acetyltransferase" evidence="1">
    <location>
        <begin position="8"/>
        <end position="165"/>
    </location>
</feature>
<comment type="caution">
    <text evidence="2">The sequence shown here is derived from an EMBL/GenBank/DDBJ whole genome shotgun (WGS) entry which is preliminary data.</text>
</comment>
<dbReference type="SUPFAM" id="SSF55729">
    <property type="entry name" value="Acyl-CoA N-acyltransferases (Nat)"/>
    <property type="match status" value="1"/>
</dbReference>
<dbReference type="AlphaFoldDB" id="A0A2N7JWT3"/>
<reference evidence="3" key="1">
    <citation type="submission" date="2016-07" db="EMBL/GenBank/DDBJ databases">
        <title>Nontailed viruses are major unrecognized killers of bacteria in the ocean.</title>
        <authorList>
            <person name="Kauffman K."/>
            <person name="Hussain F."/>
            <person name="Yang J."/>
            <person name="Arevalo P."/>
            <person name="Brown J."/>
            <person name="Cutler M."/>
            <person name="Kelly L."/>
            <person name="Polz M.F."/>
        </authorList>
    </citation>
    <scope>NUCLEOTIDE SEQUENCE [LARGE SCALE GENOMIC DNA]</scope>
    <source>
        <strain evidence="3">10N.261.48.B5</strain>
    </source>
</reference>
<dbReference type="GO" id="GO:0016747">
    <property type="term" value="F:acyltransferase activity, transferring groups other than amino-acyl groups"/>
    <property type="evidence" value="ECO:0007669"/>
    <property type="project" value="InterPro"/>
</dbReference>
<sequence>MIFETERLYARSLKKSDFHDFHELQSDDEVMKYVTGHGLSKEENLKQLTATINRYSEVESTFLVWAVVNKCDDSFIGTCAIIGGKNCSEIGYRFLKHSWGNGFGKEICNGLISYAKSHEYKQLKAYVESGNDASIQILEQSALCFFETSSLPEGTVEHCYQWCAE</sequence>